<reference evidence="1 2" key="1">
    <citation type="journal article" date="2013" name="Genome Announc.">
        <title>Draft Genome Sequence of 'Candidatus Halobonum tyrrellensis' Strain G22, Isolated from the Hypersaline Waters of Lake Tyrrell, Australia.</title>
        <authorList>
            <person name="Ugalde J.A."/>
            <person name="Narasingarao P."/>
            <person name="Kuo S."/>
            <person name="Podell S."/>
            <person name="Allen E.E."/>
        </authorList>
    </citation>
    <scope>NUCLEOTIDE SEQUENCE [LARGE SCALE GENOMIC DNA]</scope>
    <source>
        <strain evidence="1 2">G22</strain>
    </source>
</reference>
<proteinExistence type="predicted"/>
<dbReference type="eggNOG" id="arCOG10741">
    <property type="taxonomic scope" value="Archaea"/>
</dbReference>
<keyword evidence="2" id="KW-1185">Reference proteome</keyword>
<evidence type="ECO:0000313" key="2">
    <source>
        <dbReference type="Proteomes" id="UP000017840"/>
    </source>
</evidence>
<protein>
    <submittedName>
        <fullName evidence="1">Uncharacterized protein</fullName>
    </submittedName>
</protein>
<dbReference type="Proteomes" id="UP000017840">
    <property type="component" value="Unassembled WGS sequence"/>
</dbReference>
<accession>V4HD14</accession>
<name>V4HD14_9EURY</name>
<gene>
    <name evidence="1" type="ORF">K933_11571</name>
</gene>
<dbReference type="AlphaFoldDB" id="V4HD14"/>
<dbReference type="EMBL" id="ASGZ01000037">
    <property type="protein sequence ID" value="ESP87953.1"/>
    <property type="molecule type" value="Genomic_DNA"/>
</dbReference>
<sequence>MSRYDFRRGYECPRCEADTNVFRDPATGTYGWVCPVEGCRAVGFGFGSRRLARVGLREYRERFGTRGCGSR</sequence>
<organism evidence="1 2">
    <name type="scientific">Candidatus Halobonum tyrrellensis G22</name>
    <dbReference type="NCBI Taxonomy" id="1324957"/>
    <lineage>
        <taxon>Archaea</taxon>
        <taxon>Methanobacteriati</taxon>
        <taxon>Methanobacteriota</taxon>
        <taxon>Stenosarchaea group</taxon>
        <taxon>Halobacteria</taxon>
        <taxon>Halobacteriales</taxon>
        <taxon>Haloferacaceae</taxon>
        <taxon>Candidatus Halobonum</taxon>
    </lineage>
</organism>
<dbReference type="RefSeq" id="WP_023394894.1">
    <property type="nucleotide sequence ID" value="NZ_ASGZ01000037.1"/>
</dbReference>
<dbReference type="OrthoDB" id="169065at2157"/>
<evidence type="ECO:0000313" key="1">
    <source>
        <dbReference type="EMBL" id="ESP87953.1"/>
    </source>
</evidence>
<comment type="caution">
    <text evidence="1">The sequence shown here is derived from an EMBL/GenBank/DDBJ whole genome shotgun (WGS) entry which is preliminary data.</text>
</comment>